<feature type="transmembrane region" description="Helical" evidence="8">
    <location>
        <begin position="372"/>
        <end position="395"/>
    </location>
</feature>
<feature type="transmembrane region" description="Helical" evidence="8">
    <location>
        <begin position="303"/>
        <end position="323"/>
    </location>
</feature>
<dbReference type="InterPro" id="IPR050297">
    <property type="entry name" value="LipidA_mod_glycosyltrf_83"/>
</dbReference>
<evidence type="ECO:0000256" key="7">
    <source>
        <dbReference type="ARBA" id="ARBA00023136"/>
    </source>
</evidence>
<evidence type="ECO:0000256" key="5">
    <source>
        <dbReference type="ARBA" id="ARBA00022692"/>
    </source>
</evidence>
<dbReference type="PANTHER" id="PTHR33908:SF11">
    <property type="entry name" value="MEMBRANE PROTEIN"/>
    <property type="match status" value="1"/>
</dbReference>
<evidence type="ECO:0000256" key="4">
    <source>
        <dbReference type="ARBA" id="ARBA00022679"/>
    </source>
</evidence>
<feature type="transmembrane region" description="Helical" evidence="8">
    <location>
        <begin position="343"/>
        <end position="360"/>
    </location>
</feature>
<gene>
    <name evidence="10" type="ORF">MNBD_CHLOROFLEXI01-732</name>
</gene>
<feature type="transmembrane region" description="Helical" evidence="8">
    <location>
        <begin position="179"/>
        <end position="210"/>
    </location>
</feature>
<organism evidence="10">
    <name type="scientific">hydrothermal vent metagenome</name>
    <dbReference type="NCBI Taxonomy" id="652676"/>
    <lineage>
        <taxon>unclassified sequences</taxon>
        <taxon>metagenomes</taxon>
        <taxon>ecological metagenomes</taxon>
    </lineage>
</organism>
<dbReference type="PANTHER" id="PTHR33908">
    <property type="entry name" value="MANNOSYLTRANSFERASE YKCB-RELATED"/>
    <property type="match status" value="1"/>
</dbReference>
<dbReference type="GO" id="GO:0008610">
    <property type="term" value="P:lipid biosynthetic process"/>
    <property type="evidence" value="ECO:0007669"/>
    <property type="project" value="UniProtKB-ARBA"/>
</dbReference>
<dbReference type="Pfam" id="PF13231">
    <property type="entry name" value="PMT_2"/>
    <property type="match status" value="1"/>
</dbReference>
<evidence type="ECO:0000256" key="6">
    <source>
        <dbReference type="ARBA" id="ARBA00022989"/>
    </source>
</evidence>
<evidence type="ECO:0000313" key="10">
    <source>
        <dbReference type="EMBL" id="VAW31607.1"/>
    </source>
</evidence>
<feature type="transmembrane region" description="Helical" evidence="8">
    <location>
        <begin position="154"/>
        <end position="173"/>
    </location>
</feature>
<feature type="transmembrane region" description="Helical" evidence="8">
    <location>
        <begin position="231"/>
        <end position="251"/>
    </location>
</feature>
<dbReference type="GO" id="GO:0016763">
    <property type="term" value="F:pentosyltransferase activity"/>
    <property type="evidence" value="ECO:0007669"/>
    <property type="project" value="TreeGrafter"/>
</dbReference>
<feature type="transmembrane region" description="Helical" evidence="8">
    <location>
        <begin position="80"/>
        <end position="99"/>
    </location>
</feature>
<feature type="transmembrane region" description="Helical" evidence="8">
    <location>
        <begin position="106"/>
        <end position="125"/>
    </location>
</feature>
<dbReference type="AlphaFoldDB" id="A0A3B0V1B1"/>
<dbReference type="GO" id="GO:0005886">
    <property type="term" value="C:plasma membrane"/>
    <property type="evidence" value="ECO:0007669"/>
    <property type="project" value="UniProtKB-SubCell"/>
</dbReference>
<keyword evidence="4" id="KW-0808">Transferase</keyword>
<comment type="subcellular location">
    <subcellularLocation>
        <location evidence="1">Cell membrane</location>
        <topology evidence="1">Multi-pass membrane protein</topology>
    </subcellularLocation>
</comment>
<feature type="domain" description="Glycosyltransferase RgtA/B/C/D-like" evidence="9">
    <location>
        <begin position="89"/>
        <end position="224"/>
    </location>
</feature>
<keyword evidence="7 8" id="KW-0472">Membrane</keyword>
<dbReference type="InterPro" id="IPR038731">
    <property type="entry name" value="RgtA/B/C-like"/>
</dbReference>
<name>A0A3B0V1B1_9ZZZZ</name>
<keyword evidence="3" id="KW-0328">Glycosyltransferase</keyword>
<sequence length="529" mass="59639">MTEQNTIPPRWRRTDWLWLALIGLLFQAVWAAQTATPNYMDAYYYTTNGQQLAAGNGFTEQVIWQFLDAPAGLPTPSHSYWMPLTSILAAAGYSFGDGFWAAKLPFWLLAGLLPLLAYWISLQFFTERWQVWTAALLTISGGFYTRFLNQPSTFAPFAWAGGLCLLFLAFAQQKSRKRYWLLAGVMAGLAHLTRADGLLLLGVGGLVWLLEIRGWRVEAKKRLSFSTLRSPVLLFFGYLLVMGGWFIRNWLVWERPLPISGSQTIFLTTYDDLFAYGRSFNLSHYLNWGWGNIFQSKLEGLSIAGQTFVGVSGIVFLTPFIVWGWLKWRRDDAKRPLLRPMNWYIFLLFTSMSLIFTLPGGRGGLLHSSVALWPWFMVLATAGIGFAVEWMASKLPHWEAQKAKPRFAALFVALAFVVSAALFYARADEGVEARVYAEVGEMLPETAVVMVGNAPGFYYHTGLPALSIPNEPIPILQEAAAQYGVTHLLLDADHPQPLTNLYTQQTIPPSFRLLYSNEGYQLYALVLLE</sequence>
<evidence type="ECO:0000259" key="9">
    <source>
        <dbReference type="Pfam" id="PF13231"/>
    </source>
</evidence>
<dbReference type="EMBL" id="UOEU01000258">
    <property type="protein sequence ID" value="VAW31607.1"/>
    <property type="molecule type" value="Genomic_DNA"/>
</dbReference>
<evidence type="ECO:0000256" key="3">
    <source>
        <dbReference type="ARBA" id="ARBA00022676"/>
    </source>
</evidence>
<keyword evidence="5 8" id="KW-0812">Transmembrane</keyword>
<keyword evidence="6 8" id="KW-1133">Transmembrane helix</keyword>
<feature type="transmembrane region" description="Helical" evidence="8">
    <location>
        <begin position="131"/>
        <end position="147"/>
    </location>
</feature>
<reference evidence="10" key="1">
    <citation type="submission" date="2018-06" db="EMBL/GenBank/DDBJ databases">
        <authorList>
            <person name="Zhirakovskaya E."/>
        </authorList>
    </citation>
    <scope>NUCLEOTIDE SEQUENCE</scope>
</reference>
<proteinExistence type="predicted"/>
<evidence type="ECO:0000256" key="1">
    <source>
        <dbReference type="ARBA" id="ARBA00004651"/>
    </source>
</evidence>
<evidence type="ECO:0000256" key="8">
    <source>
        <dbReference type="SAM" id="Phobius"/>
    </source>
</evidence>
<evidence type="ECO:0000256" key="2">
    <source>
        <dbReference type="ARBA" id="ARBA00022475"/>
    </source>
</evidence>
<keyword evidence="2" id="KW-1003">Cell membrane</keyword>
<accession>A0A3B0V1B1</accession>
<feature type="transmembrane region" description="Helical" evidence="8">
    <location>
        <begin position="407"/>
        <end position="425"/>
    </location>
</feature>
<protein>
    <recommendedName>
        <fullName evidence="9">Glycosyltransferase RgtA/B/C/D-like domain-containing protein</fullName>
    </recommendedName>
</protein>